<evidence type="ECO:0000313" key="4">
    <source>
        <dbReference type="Proteomes" id="UP000282832"/>
    </source>
</evidence>
<protein>
    <submittedName>
        <fullName evidence="3">M15 family peptidase</fullName>
    </submittedName>
</protein>
<dbReference type="RefSeq" id="WP_127804337.1">
    <property type="nucleotide sequence ID" value="NZ_SACY01000003.1"/>
</dbReference>
<dbReference type="Gene3D" id="3.30.1380.10">
    <property type="match status" value="1"/>
</dbReference>
<dbReference type="SUPFAM" id="SSF55166">
    <property type="entry name" value="Hedgehog/DD-peptidase"/>
    <property type="match status" value="1"/>
</dbReference>
<dbReference type="InterPro" id="IPR009045">
    <property type="entry name" value="Zn_M74/Hedgehog-like"/>
</dbReference>
<gene>
    <name evidence="3" type="ORF">EOJ36_08545</name>
</gene>
<dbReference type="CDD" id="cd14845">
    <property type="entry name" value="L-Ala-D-Glu_peptidase_like"/>
    <property type="match status" value="1"/>
</dbReference>
<sequence>MRFRLILFFLFLVFYSKAQEIPNQTWQNILIWGHSKSNLPSINPKEIHLGYIDSLENWHWNHLDSSTTIKINTDNYAIFVNRLINLCIPIHQYWDFYLDSTHTHFKVLSDSLLKIFPKKPYKIKYTSEYRTLQTQAALLKKGKSKLPLSLHNFGFALDLGIYRGKRYLRKGAIYSQLGQQAKSIGLFWGGDFIGFPDAGHIQYFENTSDFLIKFPLTAFEYLPYLNHFKETYQSGVEKGTEAKLQDTYQLIQTLEKINPELKKISGFAIPIPQNEKLLEWLQAKKETNPVFLYHSKEKWFLIRKGDLNYFWEIR</sequence>
<keyword evidence="1" id="KW-0732">Signal</keyword>
<evidence type="ECO:0000256" key="1">
    <source>
        <dbReference type="SAM" id="SignalP"/>
    </source>
</evidence>
<dbReference type="Proteomes" id="UP000282832">
    <property type="component" value="Unassembled WGS sequence"/>
</dbReference>
<accession>A0A437PS05</accession>
<reference evidence="3 4" key="1">
    <citation type="submission" date="2019-01" db="EMBL/GenBank/DDBJ databases">
        <authorList>
            <person name="Chen W.-M."/>
        </authorList>
    </citation>
    <scope>NUCLEOTIDE SEQUENCE [LARGE SCALE GENOMIC DNA]</scope>
    <source>
        <strain evidence="3 4">FSY-15</strain>
    </source>
</reference>
<dbReference type="GO" id="GO:0008233">
    <property type="term" value="F:peptidase activity"/>
    <property type="evidence" value="ECO:0007669"/>
    <property type="project" value="InterPro"/>
</dbReference>
<comment type="caution">
    <text evidence="3">The sequence shown here is derived from an EMBL/GenBank/DDBJ whole genome shotgun (WGS) entry which is preliminary data.</text>
</comment>
<proteinExistence type="predicted"/>
<keyword evidence="4" id="KW-1185">Reference proteome</keyword>
<dbReference type="AlphaFoldDB" id="A0A437PS05"/>
<evidence type="ECO:0000313" key="3">
    <source>
        <dbReference type="EMBL" id="RVU25044.1"/>
    </source>
</evidence>
<dbReference type="EMBL" id="SACY01000003">
    <property type="protein sequence ID" value="RVU25044.1"/>
    <property type="molecule type" value="Genomic_DNA"/>
</dbReference>
<evidence type="ECO:0000259" key="2">
    <source>
        <dbReference type="Pfam" id="PF13539"/>
    </source>
</evidence>
<dbReference type="InterPro" id="IPR039561">
    <property type="entry name" value="Peptidase_M15C"/>
</dbReference>
<dbReference type="OrthoDB" id="931560at2"/>
<dbReference type="Pfam" id="PF13539">
    <property type="entry name" value="Peptidase_M15_4"/>
    <property type="match status" value="1"/>
</dbReference>
<feature type="signal peptide" evidence="1">
    <location>
        <begin position="1"/>
        <end position="18"/>
    </location>
</feature>
<feature type="chain" id="PRO_5019132856" evidence="1">
    <location>
        <begin position="19"/>
        <end position="314"/>
    </location>
</feature>
<feature type="domain" description="Peptidase M15C" evidence="2">
    <location>
        <begin position="145"/>
        <end position="203"/>
    </location>
</feature>
<name>A0A437PS05_9BACT</name>
<organism evidence="3 4">
    <name type="scientific">Sandaracinomonas limnophila</name>
    <dbReference type="NCBI Taxonomy" id="1862386"/>
    <lineage>
        <taxon>Bacteria</taxon>
        <taxon>Pseudomonadati</taxon>
        <taxon>Bacteroidota</taxon>
        <taxon>Cytophagia</taxon>
        <taxon>Cytophagales</taxon>
        <taxon>Flectobacillaceae</taxon>
        <taxon>Sandaracinomonas</taxon>
    </lineage>
</organism>